<evidence type="ECO:0000256" key="1">
    <source>
        <dbReference type="SAM" id="MobiDB-lite"/>
    </source>
</evidence>
<evidence type="ECO:0000313" key="2">
    <source>
        <dbReference type="EMBL" id="KAL2717472.1"/>
    </source>
</evidence>
<evidence type="ECO:0000313" key="3">
    <source>
        <dbReference type="Proteomes" id="UP001607302"/>
    </source>
</evidence>
<proteinExistence type="predicted"/>
<dbReference type="EMBL" id="JAUDFV010000153">
    <property type="protein sequence ID" value="KAL2717472.1"/>
    <property type="molecule type" value="Genomic_DNA"/>
</dbReference>
<accession>A0ABD2AAV8</accession>
<sequence length="79" mass="9038">ESLIFYVISERDTRHRKGKKEREKKKKKSFGEPVETNAKEYSKCADCITTERRMAASSGENPTDLDIQLVGCPAREFQA</sequence>
<dbReference type="Proteomes" id="UP001607302">
    <property type="component" value="Unassembled WGS sequence"/>
</dbReference>
<feature type="non-terminal residue" evidence="2">
    <location>
        <position position="1"/>
    </location>
</feature>
<feature type="region of interest" description="Disordered" evidence="1">
    <location>
        <begin position="13"/>
        <end position="32"/>
    </location>
</feature>
<dbReference type="AlphaFoldDB" id="A0ABD2AAV8"/>
<reference evidence="2 3" key="1">
    <citation type="journal article" date="2024" name="Ann. Entomol. Soc. Am.">
        <title>Genomic analyses of the southern and eastern yellowjacket wasps (Hymenoptera: Vespidae) reveal evolutionary signatures of social life.</title>
        <authorList>
            <person name="Catto M.A."/>
            <person name="Caine P.B."/>
            <person name="Orr S.E."/>
            <person name="Hunt B.G."/>
            <person name="Goodisman M.A.D."/>
        </authorList>
    </citation>
    <scope>NUCLEOTIDE SEQUENCE [LARGE SCALE GENOMIC DNA]</scope>
    <source>
        <strain evidence="2">233</strain>
        <tissue evidence="2">Head and thorax</tissue>
    </source>
</reference>
<organism evidence="2 3">
    <name type="scientific">Vespula squamosa</name>
    <name type="common">Southern yellow jacket</name>
    <name type="synonym">Wasp</name>
    <dbReference type="NCBI Taxonomy" id="30214"/>
    <lineage>
        <taxon>Eukaryota</taxon>
        <taxon>Metazoa</taxon>
        <taxon>Ecdysozoa</taxon>
        <taxon>Arthropoda</taxon>
        <taxon>Hexapoda</taxon>
        <taxon>Insecta</taxon>
        <taxon>Pterygota</taxon>
        <taxon>Neoptera</taxon>
        <taxon>Endopterygota</taxon>
        <taxon>Hymenoptera</taxon>
        <taxon>Apocrita</taxon>
        <taxon>Aculeata</taxon>
        <taxon>Vespoidea</taxon>
        <taxon>Vespidae</taxon>
        <taxon>Vespinae</taxon>
        <taxon>Vespula</taxon>
    </lineage>
</organism>
<comment type="caution">
    <text evidence="2">The sequence shown here is derived from an EMBL/GenBank/DDBJ whole genome shotgun (WGS) entry which is preliminary data.</text>
</comment>
<gene>
    <name evidence="2" type="ORF">V1478_013172</name>
</gene>
<feature type="compositionally biased region" description="Basic residues" evidence="1">
    <location>
        <begin position="14"/>
        <end position="28"/>
    </location>
</feature>
<protein>
    <submittedName>
        <fullName evidence="2">Uncharacterized protein</fullName>
    </submittedName>
</protein>
<keyword evidence="3" id="KW-1185">Reference proteome</keyword>
<name>A0ABD2AAV8_VESSQ</name>